<keyword evidence="2" id="KW-0472">Membrane</keyword>
<gene>
    <name evidence="3" type="ORF">WKW80_13245</name>
</gene>
<evidence type="ECO:0000256" key="2">
    <source>
        <dbReference type="SAM" id="Phobius"/>
    </source>
</evidence>
<reference evidence="3 4" key="1">
    <citation type="submission" date="2024-03" db="EMBL/GenBank/DDBJ databases">
        <title>Novel species of the genus Variovorax.</title>
        <authorList>
            <person name="Liu Q."/>
            <person name="Xin Y.-H."/>
        </authorList>
    </citation>
    <scope>NUCLEOTIDE SEQUENCE [LARGE SCALE GENOMIC DNA]</scope>
    <source>
        <strain evidence="3 4">KACC 18501</strain>
    </source>
</reference>
<keyword evidence="2" id="KW-0812">Transmembrane</keyword>
<feature type="transmembrane region" description="Helical" evidence="2">
    <location>
        <begin position="24"/>
        <end position="42"/>
    </location>
</feature>
<keyword evidence="2" id="KW-1133">Transmembrane helix</keyword>
<protein>
    <submittedName>
        <fullName evidence="3">TIGR04438 family Trp-rich protein</fullName>
    </submittedName>
</protein>
<keyword evidence="4" id="KW-1185">Reference proteome</keyword>
<comment type="caution">
    <text evidence="3">The sequence shown here is derived from an EMBL/GenBank/DDBJ whole genome shotgun (WGS) entry which is preliminary data.</text>
</comment>
<dbReference type="NCBIfam" id="TIGR04438">
    <property type="entry name" value="small_Trp_rich"/>
    <property type="match status" value="1"/>
</dbReference>
<feature type="region of interest" description="Disordered" evidence="1">
    <location>
        <begin position="62"/>
        <end position="87"/>
    </location>
</feature>
<proteinExistence type="predicted"/>
<organism evidence="3 4">
    <name type="scientific">Variovorax humicola</name>
    <dbReference type="NCBI Taxonomy" id="1769758"/>
    <lineage>
        <taxon>Bacteria</taxon>
        <taxon>Pseudomonadati</taxon>
        <taxon>Pseudomonadota</taxon>
        <taxon>Betaproteobacteria</taxon>
        <taxon>Burkholderiales</taxon>
        <taxon>Comamonadaceae</taxon>
        <taxon>Variovorax</taxon>
    </lineage>
</organism>
<evidence type="ECO:0000256" key="1">
    <source>
        <dbReference type="SAM" id="MobiDB-lite"/>
    </source>
</evidence>
<evidence type="ECO:0000313" key="3">
    <source>
        <dbReference type="EMBL" id="MEJ8822986.1"/>
    </source>
</evidence>
<dbReference type="RefSeq" id="WP_340364016.1">
    <property type="nucleotide sequence ID" value="NZ_JBBKZV010000006.1"/>
</dbReference>
<dbReference type="InterPro" id="IPR031044">
    <property type="entry name" value="Small_Trp_rich"/>
</dbReference>
<accession>A0ABU8VYT3</accession>
<evidence type="ECO:0000313" key="4">
    <source>
        <dbReference type="Proteomes" id="UP001363010"/>
    </source>
</evidence>
<name>A0ABU8VYT3_9BURK</name>
<sequence length="87" mass="10034">MWFLLLGVLGVALKFFEIGPVATLSWWIVLIPFALAMAWWAWADWSGYTKAQVIKKENERKEERIDRQRSRLGMLGGPSGRKRRGKG</sequence>
<dbReference type="Proteomes" id="UP001363010">
    <property type="component" value="Unassembled WGS sequence"/>
</dbReference>
<dbReference type="EMBL" id="JBBKZV010000006">
    <property type="protein sequence ID" value="MEJ8822986.1"/>
    <property type="molecule type" value="Genomic_DNA"/>
</dbReference>